<sequence>MAIDTPPVGRRERNKQDKLQRITAAARELFLEHGVDDVTTQQIADKADIGTGTLFLYAKNKGELLLLVQNSSYVDALAEGRAEAERVADPLEAVIAIIRAVVECNRVQVDNGRTYLREIVFGDPEEPHHREALALTVQTEDAVASVLQRGGRTSPEDAATLAHVVSAIMFVGMAATVNIALTVDEIVDDIRRQVRVLLPR</sequence>
<keyword evidence="3" id="KW-0804">Transcription</keyword>
<evidence type="ECO:0000313" key="6">
    <source>
        <dbReference type="EMBL" id="GAA5083929.1"/>
    </source>
</evidence>
<dbReference type="PROSITE" id="PS50977">
    <property type="entry name" value="HTH_TETR_2"/>
    <property type="match status" value="1"/>
</dbReference>
<evidence type="ECO:0000256" key="1">
    <source>
        <dbReference type="ARBA" id="ARBA00023015"/>
    </source>
</evidence>
<comment type="caution">
    <text evidence="6">The sequence shown here is derived from an EMBL/GenBank/DDBJ whole genome shotgun (WGS) entry which is preliminary data.</text>
</comment>
<dbReference type="InterPro" id="IPR036271">
    <property type="entry name" value="Tet_transcr_reg_TetR-rel_C_sf"/>
</dbReference>
<dbReference type="InterPro" id="IPR001647">
    <property type="entry name" value="HTH_TetR"/>
</dbReference>
<dbReference type="SUPFAM" id="SSF46689">
    <property type="entry name" value="Homeodomain-like"/>
    <property type="match status" value="1"/>
</dbReference>
<evidence type="ECO:0000256" key="2">
    <source>
        <dbReference type="ARBA" id="ARBA00023125"/>
    </source>
</evidence>
<dbReference type="RefSeq" id="WP_194412047.1">
    <property type="nucleotide sequence ID" value="NZ_BAABKZ010000001.1"/>
</dbReference>
<dbReference type="SUPFAM" id="SSF48498">
    <property type="entry name" value="Tetracyclin repressor-like, C-terminal domain"/>
    <property type="match status" value="1"/>
</dbReference>
<name>A0ABP9LWW3_9MICO</name>
<gene>
    <name evidence="6" type="ORF">GCM10025760_01130</name>
</gene>
<dbReference type="PRINTS" id="PR00455">
    <property type="entry name" value="HTHTETR"/>
</dbReference>
<evidence type="ECO:0000256" key="3">
    <source>
        <dbReference type="ARBA" id="ARBA00023163"/>
    </source>
</evidence>
<dbReference type="Proteomes" id="UP001501407">
    <property type="component" value="Unassembled WGS sequence"/>
</dbReference>
<keyword evidence="2 4" id="KW-0238">DNA-binding</keyword>
<keyword evidence="1" id="KW-0805">Transcription regulation</keyword>
<organism evidence="6 7">
    <name type="scientific">Microbacterium yannicii</name>
    <dbReference type="NCBI Taxonomy" id="671622"/>
    <lineage>
        <taxon>Bacteria</taxon>
        <taxon>Bacillati</taxon>
        <taxon>Actinomycetota</taxon>
        <taxon>Actinomycetes</taxon>
        <taxon>Micrococcales</taxon>
        <taxon>Microbacteriaceae</taxon>
        <taxon>Microbacterium</taxon>
    </lineage>
</organism>
<dbReference type="Pfam" id="PF00440">
    <property type="entry name" value="TetR_N"/>
    <property type="match status" value="1"/>
</dbReference>
<dbReference type="InterPro" id="IPR009057">
    <property type="entry name" value="Homeodomain-like_sf"/>
</dbReference>
<dbReference type="PANTHER" id="PTHR30055:SF238">
    <property type="entry name" value="MYCOFACTOCIN BIOSYNTHESIS TRANSCRIPTIONAL REGULATOR MFTR-RELATED"/>
    <property type="match status" value="1"/>
</dbReference>
<reference evidence="7" key="1">
    <citation type="journal article" date="2019" name="Int. J. Syst. Evol. Microbiol.">
        <title>The Global Catalogue of Microorganisms (GCM) 10K type strain sequencing project: providing services to taxonomists for standard genome sequencing and annotation.</title>
        <authorList>
            <consortium name="The Broad Institute Genomics Platform"/>
            <consortium name="The Broad Institute Genome Sequencing Center for Infectious Disease"/>
            <person name="Wu L."/>
            <person name="Ma J."/>
        </authorList>
    </citation>
    <scope>NUCLEOTIDE SEQUENCE [LARGE SCALE GENOMIC DNA]</scope>
    <source>
        <strain evidence="7">JCM 18959</strain>
    </source>
</reference>
<accession>A0ABP9LWW3</accession>
<dbReference type="Gene3D" id="1.10.357.10">
    <property type="entry name" value="Tetracycline Repressor, domain 2"/>
    <property type="match status" value="1"/>
</dbReference>
<evidence type="ECO:0000313" key="7">
    <source>
        <dbReference type="Proteomes" id="UP001501407"/>
    </source>
</evidence>
<evidence type="ECO:0000259" key="5">
    <source>
        <dbReference type="PROSITE" id="PS50977"/>
    </source>
</evidence>
<protein>
    <submittedName>
        <fullName evidence="6">TetR/AcrR family transcriptional regulator</fullName>
    </submittedName>
</protein>
<dbReference type="InterPro" id="IPR050109">
    <property type="entry name" value="HTH-type_TetR-like_transc_reg"/>
</dbReference>
<dbReference type="EMBL" id="BAABKZ010000001">
    <property type="protein sequence ID" value="GAA5083929.1"/>
    <property type="molecule type" value="Genomic_DNA"/>
</dbReference>
<keyword evidence="7" id="KW-1185">Reference proteome</keyword>
<feature type="DNA-binding region" description="H-T-H motif" evidence="4">
    <location>
        <begin position="39"/>
        <end position="58"/>
    </location>
</feature>
<dbReference type="PANTHER" id="PTHR30055">
    <property type="entry name" value="HTH-TYPE TRANSCRIPTIONAL REGULATOR RUTR"/>
    <property type="match status" value="1"/>
</dbReference>
<feature type="domain" description="HTH tetR-type" evidence="5">
    <location>
        <begin position="16"/>
        <end position="76"/>
    </location>
</feature>
<proteinExistence type="predicted"/>
<evidence type="ECO:0000256" key="4">
    <source>
        <dbReference type="PROSITE-ProRule" id="PRU00335"/>
    </source>
</evidence>